<evidence type="ECO:0000313" key="3">
    <source>
        <dbReference type="EMBL" id="GGP97734.1"/>
    </source>
</evidence>
<gene>
    <name evidence="3" type="ORF">GCM10010249_15320</name>
</gene>
<feature type="region of interest" description="Disordered" evidence="1">
    <location>
        <begin position="93"/>
        <end position="112"/>
    </location>
</feature>
<keyword evidence="2" id="KW-1133">Transmembrane helix</keyword>
<name>A0A918AXJ5_9ACTN</name>
<evidence type="ECO:0000313" key="4">
    <source>
        <dbReference type="Proteomes" id="UP000654123"/>
    </source>
</evidence>
<dbReference type="Proteomes" id="UP000654123">
    <property type="component" value="Unassembled WGS sequence"/>
</dbReference>
<dbReference type="AlphaFoldDB" id="A0A918AXJ5"/>
<feature type="transmembrane region" description="Helical" evidence="2">
    <location>
        <begin position="20"/>
        <end position="41"/>
    </location>
</feature>
<keyword evidence="2" id="KW-0472">Membrane</keyword>
<evidence type="ECO:0000256" key="1">
    <source>
        <dbReference type="SAM" id="MobiDB-lite"/>
    </source>
</evidence>
<keyword evidence="2" id="KW-0812">Transmembrane</keyword>
<protein>
    <submittedName>
        <fullName evidence="3">Uncharacterized protein</fullName>
    </submittedName>
</protein>
<sequence>MQLLPQILPRNMIWTPGLTYCPGIIGGLGASTTYILAFTAWGQRLTLARIWLPLTRRLPWDTVAFLENAYHLGVLRHAGAVYQFRHNQLQRHLTHTYHNPERPTASARPERR</sequence>
<keyword evidence="4" id="KW-1185">Reference proteome</keyword>
<proteinExistence type="predicted"/>
<reference evidence="3" key="1">
    <citation type="journal article" date="2014" name="Int. J. Syst. Evol. Microbiol.">
        <title>Complete genome sequence of Corynebacterium casei LMG S-19264T (=DSM 44701T), isolated from a smear-ripened cheese.</title>
        <authorList>
            <consortium name="US DOE Joint Genome Institute (JGI-PGF)"/>
            <person name="Walter F."/>
            <person name="Albersmeier A."/>
            <person name="Kalinowski J."/>
            <person name="Ruckert C."/>
        </authorList>
    </citation>
    <scope>NUCLEOTIDE SEQUENCE</scope>
    <source>
        <strain evidence="3">JCM 4335</strain>
    </source>
</reference>
<dbReference type="EMBL" id="BMSV01000002">
    <property type="protein sequence ID" value="GGP97734.1"/>
    <property type="molecule type" value="Genomic_DNA"/>
</dbReference>
<evidence type="ECO:0000256" key="2">
    <source>
        <dbReference type="SAM" id="Phobius"/>
    </source>
</evidence>
<comment type="caution">
    <text evidence="3">The sequence shown here is derived from an EMBL/GenBank/DDBJ whole genome shotgun (WGS) entry which is preliminary data.</text>
</comment>
<accession>A0A918AXJ5</accession>
<organism evidence="3 4">
    <name type="scientific">Streptomyces roseolilacinus</name>
    <dbReference type="NCBI Taxonomy" id="66904"/>
    <lineage>
        <taxon>Bacteria</taxon>
        <taxon>Bacillati</taxon>
        <taxon>Actinomycetota</taxon>
        <taxon>Actinomycetes</taxon>
        <taxon>Kitasatosporales</taxon>
        <taxon>Streptomycetaceae</taxon>
        <taxon>Streptomyces</taxon>
    </lineage>
</organism>
<reference evidence="3" key="2">
    <citation type="submission" date="2020-09" db="EMBL/GenBank/DDBJ databases">
        <authorList>
            <person name="Sun Q."/>
            <person name="Ohkuma M."/>
        </authorList>
    </citation>
    <scope>NUCLEOTIDE SEQUENCE</scope>
    <source>
        <strain evidence="3">JCM 4335</strain>
    </source>
</reference>